<dbReference type="SUPFAM" id="SSF53850">
    <property type="entry name" value="Periplasmic binding protein-like II"/>
    <property type="match status" value="1"/>
</dbReference>
<feature type="binding site" evidence="5">
    <location>
        <position position="164"/>
    </location>
    <ligand>
        <name>molybdate</name>
        <dbReference type="ChEBI" id="CHEBI:36264"/>
    </ligand>
</feature>
<evidence type="ECO:0000256" key="4">
    <source>
        <dbReference type="ARBA" id="ARBA00022729"/>
    </source>
</evidence>
<reference evidence="7 8" key="1">
    <citation type="submission" date="2018-09" db="EMBL/GenBank/DDBJ databases">
        <title>Genome sequencing of strain 1JSPR-7.</title>
        <authorList>
            <person name="Heo J."/>
            <person name="Kim S.-J."/>
            <person name="Kwon S.-W."/>
        </authorList>
    </citation>
    <scope>NUCLEOTIDE SEQUENCE [LARGE SCALE GENOMIC DNA]</scope>
    <source>
        <strain evidence="7 8">1JSPR-7</strain>
    </source>
</reference>
<dbReference type="Pfam" id="PF13531">
    <property type="entry name" value="SBP_bac_11"/>
    <property type="match status" value="1"/>
</dbReference>
<dbReference type="EMBL" id="CP032627">
    <property type="protein sequence ID" value="AYG01538.1"/>
    <property type="molecule type" value="Genomic_DNA"/>
</dbReference>
<dbReference type="AlphaFoldDB" id="A0A387BG13"/>
<dbReference type="GO" id="GO:0015689">
    <property type="term" value="P:molybdate ion transport"/>
    <property type="evidence" value="ECO:0007669"/>
    <property type="project" value="InterPro"/>
</dbReference>
<evidence type="ECO:0000256" key="1">
    <source>
        <dbReference type="ARBA" id="ARBA00009175"/>
    </source>
</evidence>
<proteinExistence type="inferred from homology"/>
<dbReference type="OrthoDB" id="9785015at2"/>
<comment type="similarity">
    <text evidence="1">Belongs to the bacterial solute-binding protein ModA family.</text>
</comment>
<gene>
    <name evidence="7" type="primary">modA</name>
    <name evidence="7" type="ORF">D7I46_10970</name>
</gene>
<evidence type="ECO:0000256" key="3">
    <source>
        <dbReference type="ARBA" id="ARBA00022723"/>
    </source>
</evidence>
<dbReference type="PIRSF" id="PIRSF004846">
    <property type="entry name" value="ModA"/>
    <property type="match status" value="1"/>
</dbReference>
<dbReference type="KEGG" id="lact:D7I46_10970"/>
<evidence type="ECO:0000313" key="7">
    <source>
        <dbReference type="EMBL" id="AYG01538.1"/>
    </source>
</evidence>
<feature type="signal peptide" evidence="6">
    <location>
        <begin position="1"/>
        <end position="38"/>
    </location>
</feature>
<feature type="chain" id="PRO_5017371302" evidence="6">
    <location>
        <begin position="39"/>
        <end position="274"/>
    </location>
</feature>
<dbReference type="PANTHER" id="PTHR30632:SF0">
    <property type="entry name" value="SULFATE-BINDING PROTEIN"/>
    <property type="match status" value="1"/>
</dbReference>
<feature type="binding site" evidence="5">
    <location>
        <position position="84"/>
    </location>
    <ligand>
        <name>molybdate</name>
        <dbReference type="ChEBI" id="CHEBI:36264"/>
    </ligand>
</feature>
<organism evidence="7 8">
    <name type="scientific">Lactococcus allomyrinae</name>
    <dbReference type="NCBI Taxonomy" id="2419773"/>
    <lineage>
        <taxon>Bacteria</taxon>
        <taxon>Bacillati</taxon>
        <taxon>Bacillota</taxon>
        <taxon>Bacilli</taxon>
        <taxon>Lactobacillales</taxon>
        <taxon>Streptococcaceae</taxon>
        <taxon>Lactococcus</taxon>
    </lineage>
</organism>
<feature type="binding site" evidence="5">
    <location>
        <position position="209"/>
    </location>
    <ligand>
        <name>molybdate</name>
        <dbReference type="ChEBI" id="CHEBI:36264"/>
    </ligand>
</feature>
<dbReference type="Proteomes" id="UP000269374">
    <property type="component" value="Chromosome"/>
</dbReference>
<dbReference type="GO" id="GO:1901359">
    <property type="term" value="F:tungstate binding"/>
    <property type="evidence" value="ECO:0007669"/>
    <property type="project" value="UniProtKB-ARBA"/>
</dbReference>
<keyword evidence="8" id="KW-1185">Reference proteome</keyword>
<keyword evidence="4 6" id="KW-0732">Signal</keyword>
<dbReference type="NCBIfam" id="TIGR01256">
    <property type="entry name" value="modA"/>
    <property type="match status" value="1"/>
</dbReference>
<dbReference type="GO" id="GO:0046872">
    <property type="term" value="F:metal ion binding"/>
    <property type="evidence" value="ECO:0007669"/>
    <property type="project" value="UniProtKB-KW"/>
</dbReference>
<dbReference type="InterPro" id="IPR005950">
    <property type="entry name" value="ModA"/>
</dbReference>
<evidence type="ECO:0000256" key="5">
    <source>
        <dbReference type="PIRSR" id="PIRSR004846-1"/>
    </source>
</evidence>
<evidence type="ECO:0000256" key="6">
    <source>
        <dbReference type="SAM" id="SignalP"/>
    </source>
</evidence>
<keyword evidence="2 5" id="KW-0500">Molybdenum</keyword>
<evidence type="ECO:0000313" key="8">
    <source>
        <dbReference type="Proteomes" id="UP000269374"/>
    </source>
</evidence>
<dbReference type="InterPro" id="IPR050682">
    <property type="entry name" value="ModA/WtpA"/>
</dbReference>
<accession>A0A387BG13</accession>
<dbReference type="GO" id="GO:0030973">
    <property type="term" value="F:molybdate ion binding"/>
    <property type="evidence" value="ECO:0007669"/>
    <property type="project" value="UniProtKB-ARBA"/>
</dbReference>
<sequence length="274" mass="28660">MSVCSLFGGTMSKKLLLAGVVALSAGLILTGCTSQSSAKKTTTDKPVSINYSAAASLQGALTEIDKTYEKSHQNVKINFDFAGSGAIREKVVAGAPIDGVFLASKSDADKLTQAGKGADAKAVLGNTLVLVANKNTSVNSSKNLTDTLNAAKKIAIGEPSTVPAGMYAEQTLAKLGLATSLKPKLVMGSDVTQVLSYAAAGNVDLGFVYKTDAMSNKNVKVVDNIPDNLHDAITYYTETVKDTKHSKEVKAFNKYLDSSAAQKVFAKYGFKSAK</sequence>
<dbReference type="FunFam" id="3.40.190.10:FF:000035">
    <property type="entry name" value="Molybdate ABC transporter substrate-binding protein"/>
    <property type="match status" value="1"/>
</dbReference>
<evidence type="ECO:0000256" key="2">
    <source>
        <dbReference type="ARBA" id="ARBA00022505"/>
    </source>
</evidence>
<dbReference type="Gene3D" id="3.40.190.10">
    <property type="entry name" value="Periplasmic binding protein-like II"/>
    <property type="match status" value="2"/>
</dbReference>
<dbReference type="PANTHER" id="PTHR30632">
    <property type="entry name" value="MOLYBDATE-BINDING PERIPLASMIC PROTEIN"/>
    <property type="match status" value="1"/>
</dbReference>
<protein>
    <submittedName>
        <fullName evidence="7">Molybdate ABC transporter substrate-binding protein</fullName>
    </submittedName>
</protein>
<feature type="binding site" evidence="5">
    <location>
        <position position="56"/>
    </location>
    <ligand>
        <name>molybdate</name>
        <dbReference type="ChEBI" id="CHEBI:36264"/>
    </ligand>
</feature>
<feature type="binding site" evidence="5">
    <location>
        <position position="191"/>
    </location>
    <ligand>
        <name>molybdate</name>
        <dbReference type="ChEBI" id="CHEBI:36264"/>
    </ligand>
</feature>
<name>A0A387BG13_9LACT</name>
<keyword evidence="3 5" id="KW-0479">Metal-binding</keyword>